<dbReference type="AlphaFoldDB" id="A0AAE0Y0Z1"/>
<sequence>MLAPGVTDENYTQHICYNSRSKSCLLMKFDLASCNIRHSKSASYGQNRTNDKAVTIVLDKKINDGSDEFVRHGAHPLAICRRDRWVSSSLLTVRHGRIVIGWYQVGGLLSLEVLVILRT</sequence>
<dbReference type="EMBL" id="JAWDGP010007172">
    <property type="protein sequence ID" value="KAK3728833.1"/>
    <property type="molecule type" value="Genomic_DNA"/>
</dbReference>
<keyword evidence="2" id="KW-1185">Reference proteome</keyword>
<evidence type="ECO:0000313" key="2">
    <source>
        <dbReference type="Proteomes" id="UP001283361"/>
    </source>
</evidence>
<dbReference type="Proteomes" id="UP001283361">
    <property type="component" value="Unassembled WGS sequence"/>
</dbReference>
<accession>A0AAE0Y0Z1</accession>
<protein>
    <submittedName>
        <fullName evidence="1">Uncharacterized protein</fullName>
    </submittedName>
</protein>
<comment type="caution">
    <text evidence="1">The sequence shown here is derived from an EMBL/GenBank/DDBJ whole genome shotgun (WGS) entry which is preliminary data.</text>
</comment>
<proteinExistence type="predicted"/>
<reference evidence="1" key="1">
    <citation type="journal article" date="2023" name="G3 (Bethesda)">
        <title>A reference genome for the long-term kleptoplast-retaining sea slug Elysia crispata morphotype clarki.</title>
        <authorList>
            <person name="Eastman K.E."/>
            <person name="Pendleton A.L."/>
            <person name="Shaikh M.A."/>
            <person name="Suttiyut T."/>
            <person name="Ogas R."/>
            <person name="Tomko P."/>
            <person name="Gavelis G."/>
            <person name="Widhalm J.R."/>
            <person name="Wisecaver J.H."/>
        </authorList>
    </citation>
    <scope>NUCLEOTIDE SEQUENCE</scope>
    <source>
        <strain evidence="1">ECLA1</strain>
    </source>
</reference>
<evidence type="ECO:0000313" key="1">
    <source>
        <dbReference type="EMBL" id="KAK3728833.1"/>
    </source>
</evidence>
<name>A0AAE0Y0Z1_9GAST</name>
<organism evidence="1 2">
    <name type="scientific">Elysia crispata</name>
    <name type="common">lettuce slug</name>
    <dbReference type="NCBI Taxonomy" id="231223"/>
    <lineage>
        <taxon>Eukaryota</taxon>
        <taxon>Metazoa</taxon>
        <taxon>Spiralia</taxon>
        <taxon>Lophotrochozoa</taxon>
        <taxon>Mollusca</taxon>
        <taxon>Gastropoda</taxon>
        <taxon>Heterobranchia</taxon>
        <taxon>Euthyneura</taxon>
        <taxon>Panpulmonata</taxon>
        <taxon>Sacoglossa</taxon>
        <taxon>Placobranchoidea</taxon>
        <taxon>Plakobranchidae</taxon>
        <taxon>Elysia</taxon>
    </lineage>
</organism>
<gene>
    <name evidence="1" type="ORF">RRG08_013553</name>
</gene>